<dbReference type="GO" id="GO:0045254">
    <property type="term" value="C:pyruvate dehydrogenase complex"/>
    <property type="evidence" value="ECO:0007669"/>
    <property type="project" value="InterPro"/>
</dbReference>
<dbReference type="EC" id="2.3.1.-" evidence="4"/>
<dbReference type="FunFam" id="2.40.50.100:FF:000010">
    <property type="entry name" value="Acetyltransferase component of pyruvate dehydrogenase complex"/>
    <property type="match status" value="1"/>
</dbReference>
<feature type="domain" description="Peripheral subunit-binding (PSBD)" evidence="7">
    <location>
        <begin position="150"/>
        <end position="187"/>
    </location>
</feature>
<dbReference type="AlphaFoldDB" id="A0A6F9DP26"/>
<evidence type="ECO:0000256" key="2">
    <source>
        <dbReference type="ARBA" id="ARBA00022823"/>
    </source>
</evidence>
<evidence type="ECO:0000259" key="7">
    <source>
        <dbReference type="PROSITE" id="PS51826"/>
    </source>
</evidence>
<dbReference type="SUPFAM" id="SSF51230">
    <property type="entry name" value="Single hybrid motif"/>
    <property type="match status" value="1"/>
</dbReference>
<gene>
    <name evidence="8" type="primary">Pdhx</name>
</gene>
<dbReference type="Gene3D" id="4.10.320.10">
    <property type="entry name" value="E3-binding domain"/>
    <property type="match status" value="1"/>
</dbReference>
<comment type="similarity">
    <text evidence="1 4">Belongs to the 2-oxoacid dehydrogenase family.</text>
</comment>
<evidence type="ECO:0000256" key="1">
    <source>
        <dbReference type="ARBA" id="ARBA00007317"/>
    </source>
</evidence>
<feature type="region of interest" description="Disordered" evidence="5">
    <location>
        <begin position="202"/>
        <end position="233"/>
    </location>
</feature>
<feature type="compositionally biased region" description="Low complexity" evidence="5">
    <location>
        <begin position="137"/>
        <end position="148"/>
    </location>
</feature>
<dbReference type="EMBL" id="LR788886">
    <property type="protein sequence ID" value="CAB3264748.1"/>
    <property type="molecule type" value="mRNA"/>
</dbReference>
<name>A0A6F9DP26_9ASCI</name>
<feature type="compositionally biased region" description="Polar residues" evidence="5">
    <location>
        <begin position="122"/>
        <end position="135"/>
    </location>
</feature>
<keyword evidence="4" id="KW-0808">Transferase</keyword>
<protein>
    <recommendedName>
        <fullName evidence="4">Dihydrolipoamide acetyltransferase component of pyruvate dehydrogenase complex</fullName>
        <ecNumber evidence="4">2.3.1.-</ecNumber>
    </recommendedName>
</protein>
<dbReference type="Pfam" id="PF00198">
    <property type="entry name" value="2-oxoacid_dh"/>
    <property type="match status" value="1"/>
</dbReference>
<reference evidence="8" key="1">
    <citation type="submission" date="2020-04" db="EMBL/GenBank/DDBJ databases">
        <authorList>
            <person name="Neveu A P."/>
        </authorList>
    </citation>
    <scope>NUCLEOTIDE SEQUENCE</scope>
    <source>
        <tissue evidence="8">Whole embryo</tissue>
    </source>
</reference>
<dbReference type="Gene3D" id="3.30.559.10">
    <property type="entry name" value="Chloramphenicol acetyltransferase-like domain"/>
    <property type="match status" value="1"/>
</dbReference>
<dbReference type="PROSITE" id="PS00189">
    <property type="entry name" value="LIPOYL"/>
    <property type="match status" value="1"/>
</dbReference>
<dbReference type="FunFam" id="3.30.559.10:FF:000003">
    <property type="entry name" value="Acetyltransferase component of pyruvate dehydrogenase complex"/>
    <property type="match status" value="1"/>
</dbReference>
<dbReference type="SUPFAM" id="SSF47005">
    <property type="entry name" value="Peripheral subunit-binding domain of 2-oxo acid dehydrogenase complex"/>
    <property type="match status" value="1"/>
</dbReference>
<evidence type="ECO:0000259" key="6">
    <source>
        <dbReference type="PROSITE" id="PS50968"/>
    </source>
</evidence>
<keyword evidence="4" id="KW-0012">Acyltransferase</keyword>
<dbReference type="GO" id="GO:0016746">
    <property type="term" value="F:acyltransferase activity"/>
    <property type="evidence" value="ECO:0007669"/>
    <property type="project" value="UniProtKB-KW"/>
</dbReference>
<comment type="cofactor">
    <cofactor evidence="4">
        <name>(R)-lipoate</name>
        <dbReference type="ChEBI" id="CHEBI:83088"/>
    </cofactor>
</comment>
<dbReference type="PANTHER" id="PTHR23151:SF90">
    <property type="entry name" value="DIHYDROLIPOYLLYSINE-RESIDUE ACETYLTRANSFERASE COMPONENT OF PYRUVATE DEHYDROGENASE COMPLEX, MITOCHONDRIAL-RELATED"/>
    <property type="match status" value="1"/>
</dbReference>
<dbReference type="InterPro" id="IPR023213">
    <property type="entry name" value="CAT-like_dom_sf"/>
</dbReference>
<evidence type="ECO:0000256" key="3">
    <source>
        <dbReference type="ARBA" id="ARBA00022946"/>
    </source>
</evidence>
<keyword evidence="8" id="KW-0670">Pyruvate</keyword>
<evidence type="ECO:0000256" key="5">
    <source>
        <dbReference type="SAM" id="MobiDB-lite"/>
    </source>
</evidence>
<dbReference type="InterPro" id="IPR000089">
    <property type="entry name" value="Biotin_lipoyl"/>
</dbReference>
<dbReference type="Pfam" id="PF02817">
    <property type="entry name" value="E3_binding"/>
    <property type="match status" value="1"/>
</dbReference>
<dbReference type="CDD" id="cd06849">
    <property type="entry name" value="lipoyl_domain"/>
    <property type="match status" value="1"/>
</dbReference>
<feature type="region of interest" description="Disordered" evidence="5">
    <location>
        <begin position="122"/>
        <end position="148"/>
    </location>
</feature>
<dbReference type="PROSITE" id="PS50968">
    <property type="entry name" value="BIOTINYL_LIPOYL"/>
    <property type="match status" value="1"/>
</dbReference>
<keyword evidence="2 4" id="KW-0450">Lipoyl</keyword>
<dbReference type="SUPFAM" id="SSF52777">
    <property type="entry name" value="CoA-dependent acyltransferases"/>
    <property type="match status" value="1"/>
</dbReference>
<dbReference type="InterPro" id="IPR045257">
    <property type="entry name" value="E2/Pdx1"/>
</dbReference>
<dbReference type="InterPro" id="IPR036625">
    <property type="entry name" value="E3-bd_dom_sf"/>
</dbReference>
<evidence type="ECO:0000256" key="4">
    <source>
        <dbReference type="RuleBase" id="RU003423"/>
    </source>
</evidence>
<proteinExistence type="evidence at transcript level"/>
<dbReference type="InterPro" id="IPR001078">
    <property type="entry name" value="2-oxoacid_DH_actylTfrase"/>
</dbReference>
<feature type="domain" description="Lipoyl-binding" evidence="6">
    <location>
        <begin position="29"/>
        <end position="105"/>
    </location>
</feature>
<dbReference type="InterPro" id="IPR004167">
    <property type="entry name" value="PSBD"/>
</dbReference>
<sequence>MSATRLLRACFTFALRRRQLFTATSVCSPIQVQMPALSPTMEEGTIVKWLIAVGDQVEVGDAMCEVETDKAVVTMEANEEGTLAKILIPEGSKNVKINVPIAILAEEDENIEAAASMKIDQLPSTSDPVSVTEADSSPDISLPSSERSSLLSPAVRQALLQYSIDGNKVEATGPKGILLKGDVLKYVAQNNISPVKITSEVPSISSPTQTDKTPKVTSTALKSDKEVSAPASTSKTEQTFVDVDMSNVRKVIAKRLTESKQSIPHAYSSIDCCLDKILKLRKELRQDGIKVSVNDFIIKAAAVSLRQNPEVNCVWNGQEVKTATKADVSVAVATDGGLITPIVKDAGSKGLTEISEEVRELAGRAREGRLKPQEFQGGTFTISNLGMFGIREFTAVINPPQACIMAVGATRLKLTSSEQQADDVTTSSPEVQQVMTVTMSSDARVVDDETASKFLTSFKRNMENPMRLGLL</sequence>
<feature type="compositionally biased region" description="Polar residues" evidence="5">
    <location>
        <begin position="202"/>
        <end position="221"/>
    </location>
</feature>
<dbReference type="GO" id="GO:0005739">
    <property type="term" value="C:mitochondrion"/>
    <property type="evidence" value="ECO:0007669"/>
    <property type="project" value="TreeGrafter"/>
</dbReference>
<dbReference type="Gene3D" id="2.40.50.100">
    <property type="match status" value="1"/>
</dbReference>
<dbReference type="GO" id="GO:0006086">
    <property type="term" value="P:pyruvate decarboxylation to acetyl-CoA"/>
    <property type="evidence" value="ECO:0007669"/>
    <property type="project" value="InterPro"/>
</dbReference>
<dbReference type="PROSITE" id="PS51826">
    <property type="entry name" value="PSBD"/>
    <property type="match status" value="1"/>
</dbReference>
<dbReference type="PANTHER" id="PTHR23151">
    <property type="entry name" value="DIHYDROLIPOAMIDE ACETYL/SUCCINYL-TRANSFERASE-RELATED"/>
    <property type="match status" value="1"/>
</dbReference>
<dbReference type="InterPro" id="IPR011053">
    <property type="entry name" value="Single_hybrid_motif"/>
</dbReference>
<organism evidence="8">
    <name type="scientific">Phallusia mammillata</name>
    <dbReference type="NCBI Taxonomy" id="59560"/>
    <lineage>
        <taxon>Eukaryota</taxon>
        <taxon>Metazoa</taxon>
        <taxon>Chordata</taxon>
        <taxon>Tunicata</taxon>
        <taxon>Ascidiacea</taxon>
        <taxon>Phlebobranchia</taxon>
        <taxon>Ascidiidae</taxon>
        <taxon>Phallusia</taxon>
    </lineage>
</organism>
<dbReference type="InterPro" id="IPR003016">
    <property type="entry name" value="2-oxoA_DH_lipoyl-BS"/>
</dbReference>
<evidence type="ECO:0000313" key="8">
    <source>
        <dbReference type="EMBL" id="CAB3264748.1"/>
    </source>
</evidence>
<dbReference type="Pfam" id="PF00364">
    <property type="entry name" value="Biotin_lipoyl"/>
    <property type="match status" value="1"/>
</dbReference>
<accession>A0A6F9DP26</accession>
<keyword evidence="3" id="KW-0809">Transit peptide</keyword>